<accession>A0A645DK76</accession>
<sequence length="58" mass="6594">MDDPIVSKNRELIKRYEGGSPFVLLGYLNDFWAYVQIENFEGTGQPARGFVSRRSLGV</sequence>
<dbReference type="AlphaFoldDB" id="A0A645DK76"/>
<comment type="caution">
    <text evidence="1">The sequence shown here is derived from an EMBL/GenBank/DDBJ whole genome shotgun (WGS) entry which is preliminary data.</text>
</comment>
<gene>
    <name evidence="1" type="ORF">SDC9_136763</name>
</gene>
<proteinExistence type="predicted"/>
<name>A0A645DK76_9ZZZZ</name>
<organism evidence="1">
    <name type="scientific">bioreactor metagenome</name>
    <dbReference type="NCBI Taxonomy" id="1076179"/>
    <lineage>
        <taxon>unclassified sequences</taxon>
        <taxon>metagenomes</taxon>
        <taxon>ecological metagenomes</taxon>
    </lineage>
</organism>
<evidence type="ECO:0000313" key="1">
    <source>
        <dbReference type="EMBL" id="MPM89651.1"/>
    </source>
</evidence>
<dbReference type="EMBL" id="VSSQ01037050">
    <property type="protein sequence ID" value="MPM89651.1"/>
    <property type="molecule type" value="Genomic_DNA"/>
</dbReference>
<reference evidence="1" key="1">
    <citation type="submission" date="2019-08" db="EMBL/GenBank/DDBJ databases">
        <authorList>
            <person name="Kucharzyk K."/>
            <person name="Murdoch R.W."/>
            <person name="Higgins S."/>
            <person name="Loffler F."/>
        </authorList>
    </citation>
    <scope>NUCLEOTIDE SEQUENCE</scope>
</reference>
<protein>
    <submittedName>
        <fullName evidence="1">Uncharacterized protein</fullName>
    </submittedName>
</protein>